<accession>A0A1C6SI02</accession>
<evidence type="ECO:0000313" key="3">
    <source>
        <dbReference type="Proteomes" id="UP000198959"/>
    </source>
</evidence>
<dbReference type="Pfam" id="PF21831">
    <property type="entry name" value="DUF6891"/>
    <property type="match status" value="1"/>
</dbReference>
<protein>
    <recommendedName>
        <fullName evidence="1">DUF6891 domain-containing protein</fullName>
    </recommendedName>
</protein>
<sequence>MPVSVTAHRCAVTLRLSQVRARIVAVTGWSYNDRPEGVRFLAERIAEPGRGEIEDEIWNWVVQGEEDAGEFVDCFDVDEQRHGANDEELRAAYEKALAARREQQREWGAVRSNLTRAFVELTGLGVVARENFTCCGTCAAAEIHEERDDSRHWHGYLWYHQQDTESLIASEDGEVYLGYGVYPPPDFDEDAYAALPEAEQQARYQADLERLLDEIAFPVLRKYGMRVEWNRKQSRRIRVTGAQWYAPLS</sequence>
<dbReference type="InterPro" id="IPR054186">
    <property type="entry name" value="DUF6891"/>
</dbReference>
<feature type="domain" description="DUF6891" evidence="1">
    <location>
        <begin position="51"/>
        <end position="244"/>
    </location>
</feature>
<dbReference type="AlphaFoldDB" id="A0A1C6SI02"/>
<proteinExistence type="predicted"/>
<name>A0A1C6SI02_9ACTN</name>
<reference evidence="3" key="1">
    <citation type="submission" date="2016-06" db="EMBL/GenBank/DDBJ databases">
        <authorList>
            <person name="Varghese N."/>
            <person name="Submissions Spin"/>
        </authorList>
    </citation>
    <scope>NUCLEOTIDE SEQUENCE [LARGE SCALE GENOMIC DNA]</scope>
    <source>
        <strain evidence="3">DSM 43817</strain>
    </source>
</reference>
<gene>
    <name evidence="2" type="ORF">GA0074692_2658</name>
</gene>
<dbReference type="STRING" id="145854.GA0074692_2658"/>
<evidence type="ECO:0000313" key="2">
    <source>
        <dbReference type="EMBL" id="SCL29073.1"/>
    </source>
</evidence>
<dbReference type="Proteomes" id="UP000198959">
    <property type="component" value="Unassembled WGS sequence"/>
</dbReference>
<dbReference type="EMBL" id="FMHW01000002">
    <property type="protein sequence ID" value="SCL29073.1"/>
    <property type="molecule type" value="Genomic_DNA"/>
</dbReference>
<organism evidence="2 3">
    <name type="scientific">Micromonospora pallida</name>
    <dbReference type="NCBI Taxonomy" id="145854"/>
    <lineage>
        <taxon>Bacteria</taxon>
        <taxon>Bacillati</taxon>
        <taxon>Actinomycetota</taxon>
        <taxon>Actinomycetes</taxon>
        <taxon>Micromonosporales</taxon>
        <taxon>Micromonosporaceae</taxon>
        <taxon>Micromonospora</taxon>
    </lineage>
</organism>
<evidence type="ECO:0000259" key="1">
    <source>
        <dbReference type="Pfam" id="PF21831"/>
    </source>
</evidence>
<keyword evidence="3" id="KW-1185">Reference proteome</keyword>